<organism evidence="2 3">
    <name type="scientific">Actinopolymorpha rutila</name>
    <dbReference type="NCBI Taxonomy" id="446787"/>
    <lineage>
        <taxon>Bacteria</taxon>
        <taxon>Bacillati</taxon>
        <taxon>Actinomycetota</taxon>
        <taxon>Actinomycetes</taxon>
        <taxon>Propionibacteriales</taxon>
        <taxon>Actinopolymorphaceae</taxon>
        <taxon>Actinopolymorpha</taxon>
    </lineage>
</organism>
<feature type="compositionally biased region" description="Basic and acidic residues" evidence="1">
    <location>
        <begin position="19"/>
        <end position="30"/>
    </location>
</feature>
<protein>
    <submittedName>
        <fullName evidence="2">Uncharacterized protein</fullName>
    </submittedName>
</protein>
<dbReference type="Proteomes" id="UP000579605">
    <property type="component" value="Unassembled WGS sequence"/>
</dbReference>
<feature type="region of interest" description="Disordered" evidence="1">
    <location>
        <begin position="19"/>
        <end position="39"/>
    </location>
</feature>
<keyword evidence="3" id="KW-1185">Reference proteome</keyword>
<sequence>MNLLHEDLARAQIQERLDAGRAHRRAAEARRARRRNREKRKVTLRTLLVRCFTSDRDVPANVRS</sequence>
<gene>
    <name evidence="2" type="ORF">F4554_001681</name>
</gene>
<accession>A0A852Z9M7</accession>
<evidence type="ECO:0000256" key="1">
    <source>
        <dbReference type="SAM" id="MobiDB-lite"/>
    </source>
</evidence>
<dbReference type="AlphaFoldDB" id="A0A852Z9M7"/>
<dbReference type="EMBL" id="JACBZH010000001">
    <property type="protein sequence ID" value="NYH89043.1"/>
    <property type="molecule type" value="Genomic_DNA"/>
</dbReference>
<evidence type="ECO:0000313" key="3">
    <source>
        <dbReference type="Proteomes" id="UP000579605"/>
    </source>
</evidence>
<comment type="caution">
    <text evidence="2">The sequence shown here is derived from an EMBL/GenBank/DDBJ whole genome shotgun (WGS) entry which is preliminary data.</text>
</comment>
<evidence type="ECO:0000313" key="2">
    <source>
        <dbReference type="EMBL" id="NYH89043.1"/>
    </source>
</evidence>
<name>A0A852Z9M7_9ACTN</name>
<reference evidence="2 3" key="1">
    <citation type="submission" date="2020-07" db="EMBL/GenBank/DDBJ databases">
        <title>Sequencing the genomes of 1000 actinobacteria strains.</title>
        <authorList>
            <person name="Klenk H.-P."/>
        </authorList>
    </citation>
    <scope>NUCLEOTIDE SEQUENCE [LARGE SCALE GENOMIC DNA]</scope>
    <source>
        <strain evidence="2 3">DSM 18448</strain>
    </source>
</reference>
<proteinExistence type="predicted"/>